<reference evidence="2 3" key="1">
    <citation type="submission" date="2022-02" db="EMBL/GenBank/DDBJ databases">
        <title>Uncovering new skin microbiome diversity through culturing and metagenomics.</title>
        <authorList>
            <person name="Conlan S."/>
            <person name="Deming C."/>
            <person name="Nisc Comparative Sequencing Program N."/>
            <person name="Segre J.A."/>
        </authorList>
    </citation>
    <scope>NUCLEOTIDE SEQUENCE [LARGE SCALE GENOMIC DNA]</scope>
    <source>
        <strain evidence="2 3">ACRQZ</strain>
    </source>
</reference>
<keyword evidence="3" id="KW-1185">Reference proteome</keyword>
<proteinExistence type="predicted"/>
<comment type="caution">
    <text evidence="2">The sequence shown here is derived from an EMBL/GenBank/DDBJ whole genome shotgun (WGS) entry which is preliminary data.</text>
</comment>
<protein>
    <recommendedName>
        <fullName evidence="4">DoxX family protein</fullName>
    </recommendedName>
</protein>
<keyword evidence="1" id="KW-1133">Transmembrane helix</keyword>
<evidence type="ECO:0000313" key="2">
    <source>
        <dbReference type="EMBL" id="MCG7322964.1"/>
    </source>
</evidence>
<keyword evidence="1" id="KW-0812">Transmembrane</keyword>
<keyword evidence="1" id="KW-0472">Membrane</keyword>
<feature type="transmembrane region" description="Helical" evidence="1">
    <location>
        <begin position="118"/>
        <end position="136"/>
    </location>
</feature>
<evidence type="ECO:0000256" key="1">
    <source>
        <dbReference type="SAM" id="Phobius"/>
    </source>
</evidence>
<evidence type="ECO:0000313" key="3">
    <source>
        <dbReference type="Proteomes" id="UP001521931"/>
    </source>
</evidence>
<accession>A0ABS9Q524</accession>
<gene>
    <name evidence="2" type="ORF">MHL29_13855</name>
</gene>
<dbReference type="Proteomes" id="UP001521931">
    <property type="component" value="Unassembled WGS sequence"/>
</dbReference>
<evidence type="ECO:0008006" key="4">
    <source>
        <dbReference type="Google" id="ProtNLM"/>
    </source>
</evidence>
<feature type="transmembrane region" description="Helical" evidence="1">
    <location>
        <begin position="89"/>
        <end position="106"/>
    </location>
</feature>
<dbReference type="RefSeq" id="WP_239265418.1">
    <property type="nucleotide sequence ID" value="NZ_JAKRCV010000052.1"/>
</dbReference>
<name>A0ABS9Q524_9MICO</name>
<organism evidence="2 3">
    <name type="scientific">Arsenicicoccus bolidensis</name>
    <dbReference type="NCBI Taxonomy" id="229480"/>
    <lineage>
        <taxon>Bacteria</taxon>
        <taxon>Bacillati</taxon>
        <taxon>Actinomycetota</taxon>
        <taxon>Actinomycetes</taxon>
        <taxon>Micrococcales</taxon>
        <taxon>Intrasporangiaceae</taxon>
        <taxon>Arsenicicoccus</taxon>
    </lineage>
</organism>
<dbReference type="EMBL" id="JAKRCV010000052">
    <property type="protein sequence ID" value="MCG7322964.1"/>
    <property type="molecule type" value="Genomic_DNA"/>
</dbReference>
<sequence length="141" mass="14190">MNNISLWIITSFLSTGLVVDGHRRLGSSPVAYAALARASGGGSGGAAGAASGSLGARYLSHGAYRNVGALQLVAAVGLMVPGLLRTATLLVPLSACGVIALLLWSTDVRDLGGDHRRGVSVVVAIAAAAFVAYGRFGTWAL</sequence>